<evidence type="ECO:0000313" key="2">
    <source>
        <dbReference type="EMBL" id="MBD3327627.1"/>
    </source>
</evidence>
<accession>A0A9D5Q8Q9</accession>
<comment type="caution">
    <text evidence="2">The sequence shown here is derived from an EMBL/GenBank/DDBJ whole genome shotgun (WGS) entry which is preliminary data.</text>
</comment>
<protein>
    <recommendedName>
        <fullName evidence="1">Uroporphyrinogen decarboxylase (URO-D) domain-containing protein</fullName>
    </recommendedName>
</protein>
<dbReference type="EMBL" id="WJJP01000766">
    <property type="protein sequence ID" value="MBD3327627.1"/>
    <property type="molecule type" value="Genomic_DNA"/>
</dbReference>
<dbReference type="GO" id="GO:0004853">
    <property type="term" value="F:uroporphyrinogen decarboxylase activity"/>
    <property type="evidence" value="ECO:0007669"/>
    <property type="project" value="InterPro"/>
</dbReference>
<dbReference type="SUPFAM" id="SSF51726">
    <property type="entry name" value="UROD/MetE-like"/>
    <property type="match status" value="1"/>
</dbReference>
<dbReference type="Pfam" id="PF01208">
    <property type="entry name" value="URO-D"/>
    <property type="match status" value="1"/>
</dbReference>
<feature type="domain" description="Uroporphyrinogen decarboxylase (URO-D)" evidence="1">
    <location>
        <begin position="143"/>
        <end position="380"/>
    </location>
</feature>
<proteinExistence type="predicted"/>
<reference evidence="2" key="1">
    <citation type="submission" date="2019-11" db="EMBL/GenBank/DDBJ databases">
        <title>Microbial mats filling the niche in hypersaline microbial mats.</title>
        <authorList>
            <person name="Wong H.L."/>
            <person name="Macleod F.I."/>
            <person name="White R.A. III"/>
            <person name="Burns B.P."/>
        </authorList>
    </citation>
    <scope>NUCLEOTIDE SEQUENCE</scope>
    <source>
        <strain evidence="2">Rbin_158</strain>
    </source>
</reference>
<sequence length="383" mass="43821">MTSQERILCTLRHQEPDRVPLDFGATLLTGIHINAYAQLLEYLGIQKPDLPIMFERPQNARMHDDVLEQFGVDVRGLIPREPPRTRWEDAQYDYYRDEWGVTWRKAKADGKYFDIVDHPLPQPDITIEELKAFPWPTLADPAKLTGLKDRARELQAQTGCALILEGVLGSEIFDGSFFIRGFENFYVDLAGNPDVACYLMDQMVELQLSYWEMALRELGDDVLIVRLGDDLGEQAKTRISPRMYRTLIKPRHHKLISSIKQMAQGEVYIFLHSDGSIYNLIPDLIEIGVDILNPIQYTAAKMDTKTLKREFGKDLTFWGGVIDPQGTLPQGSPQQVKDEVKRHMDDLAPGGGFVFCQIHNYQDDVPPQNIMAVYEAFHEYAAY</sequence>
<dbReference type="Gene3D" id="3.20.20.210">
    <property type="match status" value="1"/>
</dbReference>
<dbReference type="InterPro" id="IPR038071">
    <property type="entry name" value="UROD/MetE-like_sf"/>
</dbReference>
<dbReference type="AlphaFoldDB" id="A0A9D5Q8Q9"/>
<dbReference type="GO" id="GO:0006779">
    <property type="term" value="P:porphyrin-containing compound biosynthetic process"/>
    <property type="evidence" value="ECO:0007669"/>
    <property type="project" value="InterPro"/>
</dbReference>
<organism evidence="2 3">
    <name type="scientific">candidate division KSB3 bacterium</name>
    <dbReference type="NCBI Taxonomy" id="2044937"/>
    <lineage>
        <taxon>Bacteria</taxon>
        <taxon>candidate division KSB3</taxon>
    </lineage>
</organism>
<dbReference type="InterPro" id="IPR052024">
    <property type="entry name" value="Methanogen_methyltrans"/>
</dbReference>
<gene>
    <name evidence="2" type="ORF">GF339_23795</name>
</gene>
<dbReference type="PANTHER" id="PTHR47099:SF1">
    <property type="entry name" value="METHYLCOBAMIDE:COM METHYLTRANSFERASE MTBA"/>
    <property type="match status" value="1"/>
</dbReference>
<dbReference type="Proteomes" id="UP000649604">
    <property type="component" value="Unassembled WGS sequence"/>
</dbReference>
<name>A0A9D5Q8Q9_9BACT</name>
<dbReference type="InterPro" id="IPR000257">
    <property type="entry name" value="Uroporphyrinogen_deCOase"/>
</dbReference>
<dbReference type="PANTHER" id="PTHR47099">
    <property type="entry name" value="METHYLCOBAMIDE:COM METHYLTRANSFERASE MTBA"/>
    <property type="match status" value="1"/>
</dbReference>
<evidence type="ECO:0000313" key="3">
    <source>
        <dbReference type="Proteomes" id="UP000649604"/>
    </source>
</evidence>
<evidence type="ECO:0000259" key="1">
    <source>
        <dbReference type="Pfam" id="PF01208"/>
    </source>
</evidence>